<organism evidence="2 3">
    <name type="scientific">Penicillium cataractarum</name>
    <dbReference type="NCBI Taxonomy" id="2100454"/>
    <lineage>
        <taxon>Eukaryota</taxon>
        <taxon>Fungi</taxon>
        <taxon>Dikarya</taxon>
        <taxon>Ascomycota</taxon>
        <taxon>Pezizomycotina</taxon>
        <taxon>Eurotiomycetes</taxon>
        <taxon>Eurotiomycetidae</taxon>
        <taxon>Eurotiales</taxon>
        <taxon>Aspergillaceae</taxon>
        <taxon>Penicillium</taxon>
    </lineage>
</organism>
<evidence type="ECO:0000313" key="3">
    <source>
        <dbReference type="Proteomes" id="UP001147782"/>
    </source>
</evidence>
<comment type="caution">
    <text evidence="2">The sequence shown here is derived from an EMBL/GenBank/DDBJ whole genome shotgun (WGS) entry which is preliminary data.</text>
</comment>
<reference evidence="2" key="1">
    <citation type="submission" date="2022-11" db="EMBL/GenBank/DDBJ databases">
        <authorList>
            <person name="Petersen C."/>
        </authorList>
    </citation>
    <scope>NUCLEOTIDE SEQUENCE</scope>
    <source>
        <strain evidence="2">IBT 29864</strain>
    </source>
</reference>
<dbReference type="AlphaFoldDB" id="A0A9W9S5A4"/>
<feature type="chain" id="PRO_5040942126" evidence="1">
    <location>
        <begin position="23"/>
        <end position="92"/>
    </location>
</feature>
<evidence type="ECO:0000256" key="1">
    <source>
        <dbReference type="SAM" id="SignalP"/>
    </source>
</evidence>
<sequence length="92" mass="9530">MKAQSILGALLPVLLTANAALSDQSMKTVRLSGAELRNLADVIKSHGLADKLAANQNISCTVAYTLELSAGPPPYTLSLTSLDLSGCIYTGP</sequence>
<feature type="signal peptide" evidence="1">
    <location>
        <begin position="1"/>
        <end position="22"/>
    </location>
</feature>
<protein>
    <submittedName>
        <fullName evidence="2">Uncharacterized protein</fullName>
    </submittedName>
</protein>
<keyword evidence="1" id="KW-0732">Signal</keyword>
<proteinExistence type="predicted"/>
<evidence type="ECO:0000313" key="2">
    <source>
        <dbReference type="EMBL" id="KAJ5369853.1"/>
    </source>
</evidence>
<name>A0A9W9S5A4_9EURO</name>
<gene>
    <name evidence="2" type="ORF">N7496_005945</name>
</gene>
<accession>A0A9W9S5A4</accession>
<dbReference type="EMBL" id="JAPZBS010000005">
    <property type="protein sequence ID" value="KAJ5369853.1"/>
    <property type="molecule type" value="Genomic_DNA"/>
</dbReference>
<dbReference type="OrthoDB" id="4281801at2759"/>
<dbReference type="Proteomes" id="UP001147782">
    <property type="component" value="Unassembled WGS sequence"/>
</dbReference>
<dbReference type="GeneID" id="81438053"/>
<reference evidence="2" key="2">
    <citation type="journal article" date="2023" name="IMA Fungus">
        <title>Comparative genomic study of the Penicillium genus elucidates a diverse pangenome and 15 lateral gene transfer events.</title>
        <authorList>
            <person name="Petersen C."/>
            <person name="Sorensen T."/>
            <person name="Nielsen M.R."/>
            <person name="Sondergaard T.E."/>
            <person name="Sorensen J.L."/>
            <person name="Fitzpatrick D.A."/>
            <person name="Frisvad J.C."/>
            <person name="Nielsen K.L."/>
        </authorList>
    </citation>
    <scope>NUCLEOTIDE SEQUENCE</scope>
    <source>
        <strain evidence="2">IBT 29864</strain>
    </source>
</reference>
<keyword evidence="3" id="KW-1185">Reference proteome</keyword>
<dbReference type="RefSeq" id="XP_056554287.1">
    <property type="nucleotide sequence ID" value="XM_056698874.1"/>
</dbReference>